<dbReference type="InterPro" id="IPR001421">
    <property type="entry name" value="ATP8_metazoa"/>
</dbReference>
<accession>A0A7T1M837</accession>
<dbReference type="EMBL" id="MF997046">
    <property type="protein sequence ID" value="QPN54144.1"/>
    <property type="molecule type" value="Genomic_DNA"/>
</dbReference>
<keyword evidence="4 12" id="KW-0813">Transport</keyword>
<dbReference type="GO" id="GO:0045259">
    <property type="term" value="C:proton-transporting ATP synthase complex"/>
    <property type="evidence" value="ECO:0007669"/>
    <property type="project" value="UniProtKB-KW"/>
</dbReference>
<dbReference type="AlphaFoldDB" id="A0A7T1M837"/>
<keyword evidence="6 12" id="KW-0812">Transmembrane</keyword>
<comment type="subunit">
    <text evidence="3">F-type ATPases have 2 components, CF(1) - the catalytic core - and CF(0) - the membrane proton channel.</text>
</comment>
<proteinExistence type="inferred from homology"/>
<keyword evidence="9 12" id="KW-0406">Ion transport</keyword>
<evidence type="ECO:0000256" key="8">
    <source>
        <dbReference type="ARBA" id="ARBA00022989"/>
    </source>
</evidence>
<comment type="subcellular location">
    <subcellularLocation>
        <location evidence="1 12">Mitochondrion membrane</location>
        <topology evidence="1 12">Single-pass membrane protein</topology>
    </subcellularLocation>
</comment>
<evidence type="ECO:0000256" key="9">
    <source>
        <dbReference type="ARBA" id="ARBA00023065"/>
    </source>
</evidence>
<organism evidence="14">
    <name type="scientific">Holotrichia oblita</name>
    <name type="common">Chafer beetle</name>
    <dbReference type="NCBI Taxonomy" id="644536"/>
    <lineage>
        <taxon>Eukaryota</taxon>
        <taxon>Metazoa</taxon>
        <taxon>Ecdysozoa</taxon>
        <taxon>Arthropoda</taxon>
        <taxon>Hexapoda</taxon>
        <taxon>Insecta</taxon>
        <taxon>Pterygota</taxon>
        <taxon>Neoptera</taxon>
        <taxon>Endopterygota</taxon>
        <taxon>Coleoptera</taxon>
        <taxon>Polyphaga</taxon>
        <taxon>Scarabaeiformia</taxon>
        <taxon>Scarabaeidae</taxon>
        <taxon>Melolonthinae</taxon>
        <taxon>Holotrichia</taxon>
    </lineage>
</organism>
<comment type="similarity">
    <text evidence="2 12">Belongs to the ATPase protein 8 family.</text>
</comment>
<gene>
    <name evidence="14" type="primary">atp8</name>
</gene>
<evidence type="ECO:0000256" key="7">
    <source>
        <dbReference type="ARBA" id="ARBA00022781"/>
    </source>
</evidence>
<sequence>MPQMAPMSWLILFFLFIVVFMLFNVLTYFSFIYPVKSFKKKKIDKKIYWKW</sequence>
<evidence type="ECO:0000256" key="12">
    <source>
        <dbReference type="RuleBase" id="RU003661"/>
    </source>
</evidence>
<evidence type="ECO:0000313" key="14">
    <source>
        <dbReference type="EMBL" id="QPN54144.1"/>
    </source>
</evidence>
<evidence type="ECO:0000256" key="10">
    <source>
        <dbReference type="ARBA" id="ARBA00023128"/>
    </source>
</evidence>
<feature type="transmembrane region" description="Helical" evidence="13">
    <location>
        <begin position="6"/>
        <end position="33"/>
    </location>
</feature>
<geneLocation type="mitochondrion" evidence="14"/>
<keyword evidence="8 13" id="KW-1133">Transmembrane helix</keyword>
<dbReference type="Pfam" id="PF00895">
    <property type="entry name" value="ATP-synt_8"/>
    <property type="match status" value="1"/>
</dbReference>
<evidence type="ECO:0000256" key="6">
    <source>
        <dbReference type="ARBA" id="ARBA00022692"/>
    </source>
</evidence>
<dbReference type="GO" id="GO:0015986">
    <property type="term" value="P:proton motive force-driven ATP synthesis"/>
    <property type="evidence" value="ECO:0007669"/>
    <property type="project" value="InterPro"/>
</dbReference>
<dbReference type="GO" id="GO:0031966">
    <property type="term" value="C:mitochondrial membrane"/>
    <property type="evidence" value="ECO:0007669"/>
    <property type="project" value="UniProtKB-SubCell"/>
</dbReference>
<evidence type="ECO:0000256" key="3">
    <source>
        <dbReference type="ARBA" id="ARBA00011291"/>
    </source>
</evidence>
<keyword evidence="11 13" id="KW-0472">Membrane</keyword>
<evidence type="ECO:0000256" key="11">
    <source>
        <dbReference type="ARBA" id="ARBA00023136"/>
    </source>
</evidence>
<evidence type="ECO:0000256" key="13">
    <source>
        <dbReference type="SAM" id="Phobius"/>
    </source>
</evidence>
<protein>
    <recommendedName>
        <fullName evidence="12">ATP synthase complex subunit 8</fullName>
    </recommendedName>
</protein>
<reference evidence="14" key="1">
    <citation type="journal article" date="2018" name="J. Insect Sci.">
        <title>The Mitochondrial Genomes of Phytophagous Scarab Beetles and Systematic Implications.</title>
        <authorList>
            <person name="Song N."/>
            <person name="Zhang H."/>
        </authorList>
    </citation>
    <scope>NUCLEOTIDE SEQUENCE</scope>
</reference>
<keyword evidence="10 12" id="KW-0496">Mitochondrion</keyword>
<evidence type="ECO:0000256" key="1">
    <source>
        <dbReference type="ARBA" id="ARBA00004304"/>
    </source>
</evidence>
<name>A0A7T1M837_HOLOL</name>
<evidence type="ECO:0000256" key="2">
    <source>
        <dbReference type="ARBA" id="ARBA00008892"/>
    </source>
</evidence>
<keyword evidence="7 12" id="KW-0375">Hydrogen ion transport</keyword>
<evidence type="ECO:0000256" key="4">
    <source>
        <dbReference type="ARBA" id="ARBA00022448"/>
    </source>
</evidence>
<keyword evidence="5 12" id="KW-0138">CF(0)</keyword>
<evidence type="ECO:0000256" key="5">
    <source>
        <dbReference type="ARBA" id="ARBA00022547"/>
    </source>
</evidence>
<dbReference type="GO" id="GO:0015078">
    <property type="term" value="F:proton transmembrane transporter activity"/>
    <property type="evidence" value="ECO:0007669"/>
    <property type="project" value="InterPro"/>
</dbReference>